<evidence type="ECO:0000256" key="5">
    <source>
        <dbReference type="ARBA" id="ARBA00022679"/>
    </source>
</evidence>
<name>A0AAV6V0U3_9ARAC</name>
<dbReference type="EC" id="2.4.2.1" evidence="3"/>
<evidence type="ECO:0000256" key="10">
    <source>
        <dbReference type="ARBA" id="ARBA00031036"/>
    </source>
</evidence>
<evidence type="ECO:0000256" key="1">
    <source>
        <dbReference type="ARBA" id="ARBA00005058"/>
    </source>
</evidence>
<gene>
    <name evidence="12" type="ORF">JTE90_001335</name>
</gene>
<evidence type="ECO:0000313" key="12">
    <source>
        <dbReference type="EMBL" id="KAG8190251.1"/>
    </source>
</evidence>
<dbReference type="Proteomes" id="UP000827092">
    <property type="component" value="Unassembled WGS sequence"/>
</dbReference>
<keyword evidence="13" id="KW-1185">Reference proteome</keyword>
<dbReference type="GO" id="GO:0009116">
    <property type="term" value="P:nucleoside metabolic process"/>
    <property type="evidence" value="ECO:0007669"/>
    <property type="project" value="InterPro"/>
</dbReference>
<dbReference type="InterPro" id="IPR011268">
    <property type="entry name" value="Purine_phosphorylase"/>
</dbReference>
<dbReference type="AlphaFoldDB" id="A0AAV6V0U3"/>
<comment type="caution">
    <text evidence="12">The sequence shown here is derived from an EMBL/GenBank/DDBJ whole genome shotgun (WGS) entry which is preliminary data.</text>
</comment>
<evidence type="ECO:0000259" key="11">
    <source>
        <dbReference type="Pfam" id="PF01048"/>
    </source>
</evidence>
<evidence type="ECO:0000256" key="8">
    <source>
        <dbReference type="ARBA" id="ARBA00023950"/>
    </source>
</evidence>
<comment type="catalytic activity">
    <reaction evidence="9">
        <text>guanosine + phosphate = alpha-D-ribose 1-phosphate + guanine</text>
        <dbReference type="Rhea" id="RHEA:13233"/>
        <dbReference type="ChEBI" id="CHEBI:16235"/>
        <dbReference type="ChEBI" id="CHEBI:16750"/>
        <dbReference type="ChEBI" id="CHEBI:43474"/>
        <dbReference type="ChEBI" id="CHEBI:57720"/>
        <dbReference type="EC" id="2.4.2.1"/>
    </reaction>
</comment>
<accession>A0AAV6V0U3</accession>
<evidence type="ECO:0000256" key="6">
    <source>
        <dbReference type="ARBA" id="ARBA00023918"/>
    </source>
</evidence>
<evidence type="ECO:0000256" key="2">
    <source>
        <dbReference type="ARBA" id="ARBA00006751"/>
    </source>
</evidence>
<comment type="catalytic activity">
    <reaction evidence="6">
        <text>inosine + phosphate = alpha-D-ribose 1-phosphate + hypoxanthine</text>
        <dbReference type="Rhea" id="RHEA:27646"/>
        <dbReference type="ChEBI" id="CHEBI:17368"/>
        <dbReference type="ChEBI" id="CHEBI:17596"/>
        <dbReference type="ChEBI" id="CHEBI:43474"/>
        <dbReference type="ChEBI" id="CHEBI:57720"/>
        <dbReference type="EC" id="2.4.2.1"/>
    </reaction>
</comment>
<comment type="similarity">
    <text evidence="2">Belongs to the PNP/MTAP phosphorylase family.</text>
</comment>
<feature type="domain" description="Nucleoside phosphorylase" evidence="11">
    <location>
        <begin position="31"/>
        <end position="223"/>
    </location>
</feature>
<comment type="pathway">
    <text evidence="1">Purine metabolism; purine nucleoside salvage.</text>
</comment>
<keyword evidence="4" id="KW-0328">Glycosyltransferase</keyword>
<sequence>MCDETQTSRYSYERIVEIADFIKNRSTHRPTIGVICGSGLGGFANSIDKTDVIPYAEIPGFPVCTASGHIGKLILGKIGTVTVVAMQGRFHIFEGYSLWKCVLPVRIMKLLGVRVLLVTNAAGGLNPEFQVGDIMLIKDHINLPSFSGMNPLKGENDERWGPRFIGLNNPYDLKLRNLAREVGSELGFEDLLREGVYAINGGPSYETVAELRMLRILGVDAIGKF</sequence>
<evidence type="ECO:0000256" key="4">
    <source>
        <dbReference type="ARBA" id="ARBA00022676"/>
    </source>
</evidence>
<dbReference type="Pfam" id="PF01048">
    <property type="entry name" value="PNP_UDP_1"/>
    <property type="match status" value="1"/>
</dbReference>
<dbReference type="CDD" id="cd09009">
    <property type="entry name" value="PNP-EcPNPII_like"/>
    <property type="match status" value="1"/>
</dbReference>
<dbReference type="GO" id="GO:0005737">
    <property type="term" value="C:cytoplasm"/>
    <property type="evidence" value="ECO:0007669"/>
    <property type="project" value="TreeGrafter"/>
</dbReference>
<dbReference type="PANTHER" id="PTHR11904">
    <property type="entry name" value="METHYLTHIOADENOSINE/PURINE NUCLEOSIDE PHOSPHORYLASE"/>
    <property type="match status" value="1"/>
</dbReference>
<dbReference type="GO" id="GO:0004731">
    <property type="term" value="F:purine-nucleoside phosphorylase activity"/>
    <property type="evidence" value="ECO:0007669"/>
    <property type="project" value="UniProtKB-EC"/>
</dbReference>
<keyword evidence="5" id="KW-0808">Transferase</keyword>
<dbReference type="InterPro" id="IPR035994">
    <property type="entry name" value="Nucleoside_phosphorylase_sf"/>
</dbReference>
<dbReference type="NCBIfam" id="TIGR01697">
    <property type="entry name" value="PNPH-PUNA-XAPA"/>
    <property type="match status" value="1"/>
</dbReference>
<dbReference type="SUPFAM" id="SSF53167">
    <property type="entry name" value="Purine and uridine phosphorylases"/>
    <property type="match status" value="1"/>
</dbReference>
<organism evidence="12 13">
    <name type="scientific">Oedothorax gibbosus</name>
    <dbReference type="NCBI Taxonomy" id="931172"/>
    <lineage>
        <taxon>Eukaryota</taxon>
        <taxon>Metazoa</taxon>
        <taxon>Ecdysozoa</taxon>
        <taxon>Arthropoda</taxon>
        <taxon>Chelicerata</taxon>
        <taxon>Arachnida</taxon>
        <taxon>Araneae</taxon>
        <taxon>Araneomorphae</taxon>
        <taxon>Entelegynae</taxon>
        <taxon>Araneoidea</taxon>
        <taxon>Linyphiidae</taxon>
        <taxon>Erigoninae</taxon>
        <taxon>Oedothorax</taxon>
    </lineage>
</organism>
<comment type="catalytic activity">
    <reaction evidence="8">
        <text>2'-deoxyinosine + phosphate = 2-deoxy-alpha-D-ribose 1-phosphate + hypoxanthine</text>
        <dbReference type="Rhea" id="RHEA:27750"/>
        <dbReference type="ChEBI" id="CHEBI:17368"/>
        <dbReference type="ChEBI" id="CHEBI:28997"/>
        <dbReference type="ChEBI" id="CHEBI:43474"/>
        <dbReference type="ChEBI" id="CHEBI:57259"/>
        <dbReference type="EC" id="2.4.2.1"/>
    </reaction>
</comment>
<dbReference type="EMBL" id="JAFNEN010000190">
    <property type="protein sequence ID" value="KAG8190251.1"/>
    <property type="molecule type" value="Genomic_DNA"/>
</dbReference>
<dbReference type="InterPro" id="IPR000845">
    <property type="entry name" value="Nucleoside_phosphorylase_d"/>
</dbReference>
<protein>
    <recommendedName>
        <fullName evidence="3">purine-nucleoside phosphorylase</fullName>
        <ecNumber evidence="3">2.4.2.1</ecNumber>
    </recommendedName>
    <alternativeName>
        <fullName evidence="10">Inosine-guanosine phosphorylase</fullName>
    </alternativeName>
</protein>
<evidence type="ECO:0000256" key="9">
    <source>
        <dbReference type="ARBA" id="ARBA00023970"/>
    </source>
</evidence>
<dbReference type="NCBIfam" id="NF006054">
    <property type="entry name" value="PRK08202.1"/>
    <property type="match status" value="1"/>
</dbReference>
<evidence type="ECO:0000256" key="7">
    <source>
        <dbReference type="ARBA" id="ARBA00023929"/>
    </source>
</evidence>
<comment type="catalytic activity">
    <reaction evidence="7">
        <text>2'-deoxyguanosine + phosphate = 2-deoxy-alpha-D-ribose 1-phosphate + guanine</text>
        <dbReference type="Rhea" id="RHEA:27738"/>
        <dbReference type="ChEBI" id="CHEBI:16235"/>
        <dbReference type="ChEBI" id="CHEBI:17172"/>
        <dbReference type="ChEBI" id="CHEBI:43474"/>
        <dbReference type="ChEBI" id="CHEBI:57259"/>
        <dbReference type="EC" id="2.4.2.1"/>
    </reaction>
</comment>
<reference evidence="12 13" key="1">
    <citation type="journal article" date="2022" name="Nat. Ecol. Evol.">
        <title>A masculinizing supergene underlies an exaggerated male reproductive morph in a spider.</title>
        <authorList>
            <person name="Hendrickx F."/>
            <person name="De Corte Z."/>
            <person name="Sonet G."/>
            <person name="Van Belleghem S.M."/>
            <person name="Kostlbacher S."/>
            <person name="Vangestel C."/>
        </authorList>
    </citation>
    <scope>NUCLEOTIDE SEQUENCE [LARGE SCALE GENOMIC DNA]</scope>
    <source>
        <strain evidence="12">W744_W776</strain>
    </source>
</reference>
<dbReference type="Gene3D" id="3.40.50.1580">
    <property type="entry name" value="Nucleoside phosphorylase domain"/>
    <property type="match status" value="1"/>
</dbReference>
<dbReference type="PANTHER" id="PTHR11904:SF9">
    <property type="entry name" value="PURINE NUCLEOSIDE PHOSPHORYLASE-RELATED"/>
    <property type="match status" value="1"/>
</dbReference>
<proteinExistence type="inferred from homology"/>
<evidence type="ECO:0000313" key="13">
    <source>
        <dbReference type="Proteomes" id="UP000827092"/>
    </source>
</evidence>
<evidence type="ECO:0000256" key="3">
    <source>
        <dbReference type="ARBA" id="ARBA00011886"/>
    </source>
</evidence>